<dbReference type="EMBL" id="BFEA01000023">
    <property type="protein sequence ID" value="GBG61841.1"/>
    <property type="molecule type" value="Genomic_DNA"/>
</dbReference>
<reference evidence="1 2" key="1">
    <citation type="journal article" date="2018" name="Cell">
        <title>The Chara Genome: Secondary Complexity and Implications for Plant Terrestrialization.</title>
        <authorList>
            <person name="Nishiyama T."/>
            <person name="Sakayama H."/>
            <person name="Vries J.D."/>
            <person name="Buschmann H."/>
            <person name="Saint-Marcoux D."/>
            <person name="Ullrich K.K."/>
            <person name="Haas F.B."/>
            <person name="Vanderstraeten L."/>
            <person name="Becker D."/>
            <person name="Lang D."/>
            <person name="Vosolsobe S."/>
            <person name="Rombauts S."/>
            <person name="Wilhelmsson P.K.I."/>
            <person name="Janitza P."/>
            <person name="Kern R."/>
            <person name="Heyl A."/>
            <person name="Rumpler F."/>
            <person name="Villalobos L.I.A.C."/>
            <person name="Clay J.M."/>
            <person name="Skokan R."/>
            <person name="Toyoda A."/>
            <person name="Suzuki Y."/>
            <person name="Kagoshima H."/>
            <person name="Schijlen E."/>
            <person name="Tajeshwar N."/>
            <person name="Catarino B."/>
            <person name="Hetherington A.J."/>
            <person name="Saltykova A."/>
            <person name="Bonnot C."/>
            <person name="Breuninger H."/>
            <person name="Symeonidi A."/>
            <person name="Radhakrishnan G.V."/>
            <person name="Van Nieuwerburgh F."/>
            <person name="Deforce D."/>
            <person name="Chang C."/>
            <person name="Karol K.G."/>
            <person name="Hedrich R."/>
            <person name="Ulvskov P."/>
            <person name="Glockner G."/>
            <person name="Delwiche C.F."/>
            <person name="Petrasek J."/>
            <person name="Van de Peer Y."/>
            <person name="Friml J."/>
            <person name="Beilby M."/>
            <person name="Dolan L."/>
            <person name="Kohara Y."/>
            <person name="Sugano S."/>
            <person name="Fujiyama A."/>
            <person name="Delaux P.-M."/>
            <person name="Quint M."/>
            <person name="TheiBen G."/>
            <person name="Hagemann M."/>
            <person name="Harholt J."/>
            <person name="Dunand C."/>
            <person name="Zachgo S."/>
            <person name="Langdale J."/>
            <person name="Maumus F."/>
            <person name="Straeten D.V.D."/>
            <person name="Gould S.B."/>
            <person name="Rensing S.A."/>
        </authorList>
    </citation>
    <scope>NUCLEOTIDE SEQUENCE [LARGE SCALE GENOMIC DNA]</scope>
    <source>
        <strain evidence="1 2">S276</strain>
    </source>
</reference>
<keyword evidence="2" id="KW-1185">Reference proteome</keyword>
<evidence type="ECO:0000313" key="1">
    <source>
        <dbReference type="EMBL" id="GBG61841.1"/>
    </source>
</evidence>
<accession>A0A388JVL0</accession>
<dbReference type="Gramene" id="GBG61841">
    <property type="protein sequence ID" value="GBG61841"/>
    <property type="gene ID" value="CBR_g23796"/>
</dbReference>
<dbReference type="Proteomes" id="UP000265515">
    <property type="component" value="Unassembled WGS sequence"/>
</dbReference>
<protein>
    <submittedName>
        <fullName evidence="1">Uncharacterized protein</fullName>
    </submittedName>
</protein>
<gene>
    <name evidence="1" type="ORF">CBR_g23796</name>
</gene>
<dbReference type="OrthoDB" id="10267969at2759"/>
<dbReference type="AlphaFoldDB" id="A0A388JVL0"/>
<comment type="caution">
    <text evidence="1">The sequence shown here is derived from an EMBL/GenBank/DDBJ whole genome shotgun (WGS) entry which is preliminary data.</text>
</comment>
<sequence>MARHTLFTRLWRKYVRALRRRPLRTKMLTSGTLMGVSDAMAQKISGTDSIKLWRTALMAVSHSWIAFILAMHLRLCCSPLWEERAVPADYLAHLFVVGCENEALWIALGRPDWSLLA</sequence>
<evidence type="ECO:0000313" key="2">
    <source>
        <dbReference type="Proteomes" id="UP000265515"/>
    </source>
</evidence>
<proteinExistence type="predicted"/>
<organism evidence="1 2">
    <name type="scientific">Chara braunii</name>
    <name type="common">Braun's stonewort</name>
    <dbReference type="NCBI Taxonomy" id="69332"/>
    <lineage>
        <taxon>Eukaryota</taxon>
        <taxon>Viridiplantae</taxon>
        <taxon>Streptophyta</taxon>
        <taxon>Charophyceae</taxon>
        <taxon>Charales</taxon>
        <taxon>Characeae</taxon>
        <taxon>Chara</taxon>
    </lineage>
</organism>
<name>A0A388JVL0_CHABU</name>